<gene>
    <name evidence="3" type="ORF">Fcan01_27988</name>
</gene>
<evidence type="ECO:0000313" key="4">
    <source>
        <dbReference type="Proteomes" id="UP000198287"/>
    </source>
</evidence>
<name>A0A226CXJ3_FOLCA</name>
<reference evidence="3 4" key="1">
    <citation type="submission" date="2015-12" db="EMBL/GenBank/DDBJ databases">
        <title>The genome of Folsomia candida.</title>
        <authorList>
            <person name="Faddeeva A."/>
            <person name="Derks M.F."/>
            <person name="Anvar Y."/>
            <person name="Smit S."/>
            <person name="Van Straalen N."/>
            <person name="Roelofs D."/>
        </authorList>
    </citation>
    <scope>NUCLEOTIDE SEQUENCE [LARGE SCALE GENOMIC DNA]</scope>
    <source>
        <strain evidence="3 4">VU population</strain>
        <tissue evidence="3">Whole body</tissue>
    </source>
</reference>
<dbReference type="AlphaFoldDB" id="A0A226CXJ3"/>
<feature type="region of interest" description="Disordered" evidence="1">
    <location>
        <begin position="220"/>
        <end position="267"/>
    </location>
</feature>
<dbReference type="OMA" id="NLQVECK"/>
<protein>
    <submittedName>
        <fullName evidence="3">Uncharacterized protein</fullName>
    </submittedName>
</protein>
<accession>A0A226CXJ3</accession>
<dbReference type="EMBL" id="LNIX01000061">
    <property type="protein sequence ID" value="OXA37258.1"/>
    <property type="molecule type" value="Genomic_DNA"/>
</dbReference>
<feature type="signal peptide" evidence="2">
    <location>
        <begin position="1"/>
        <end position="19"/>
    </location>
</feature>
<feature type="compositionally biased region" description="Low complexity" evidence="1">
    <location>
        <begin position="247"/>
        <end position="267"/>
    </location>
</feature>
<evidence type="ECO:0000256" key="2">
    <source>
        <dbReference type="SAM" id="SignalP"/>
    </source>
</evidence>
<feature type="chain" id="PRO_5012623906" evidence="2">
    <location>
        <begin position="20"/>
        <end position="267"/>
    </location>
</feature>
<organism evidence="3 4">
    <name type="scientific">Folsomia candida</name>
    <name type="common">Springtail</name>
    <dbReference type="NCBI Taxonomy" id="158441"/>
    <lineage>
        <taxon>Eukaryota</taxon>
        <taxon>Metazoa</taxon>
        <taxon>Ecdysozoa</taxon>
        <taxon>Arthropoda</taxon>
        <taxon>Hexapoda</taxon>
        <taxon>Collembola</taxon>
        <taxon>Entomobryomorpha</taxon>
        <taxon>Isotomoidea</taxon>
        <taxon>Isotomidae</taxon>
        <taxon>Proisotominae</taxon>
        <taxon>Folsomia</taxon>
    </lineage>
</organism>
<evidence type="ECO:0000256" key="1">
    <source>
        <dbReference type="SAM" id="MobiDB-lite"/>
    </source>
</evidence>
<dbReference type="Proteomes" id="UP000198287">
    <property type="component" value="Unassembled WGS sequence"/>
</dbReference>
<evidence type="ECO:0000313" key="3">
    <source>
        <dbReference type="EMBL" id="OXA37258.1"/>
    </source>
</evidence>
<sequence>MKYQALALLLVDGLLLATCAPQGGYSSSRPSQSYGSTVAAPQGSCCGGSSPAPSQNYAELQGSAASFGPNSFAQQSTQSFGAFGGGGGGGGGGAGGNLQVECKRQEVSPGRFKFVCDGVNPNSIALRSEHILWLTGPEGQKQVVDIEVPNYKIEELIKAGFKSQPGEGTLINVLLRKPEQSYDAQVDQVNSVAGTPSVNLQYEPVEKTLVHFPTDKAYSPLQGPLIPPGGGRPQRQVQKNFSKPYAQVQGNQQSQNVPQIQQVQQRQ</sequence>
<proteinExistence type="predicted"/>
<keyword evidence="2" id="KW-0732">Signal</keyword>
<comment type="caution">
    <text evidence="3">The sequence shown here is derived from an EMBL/GenBank/DDBJ whole genome shotgun (WGS) entry which is preliminary data.</text>
</comment>
<keyword evidence="4" id="KW-1185">Reference proteome</keyword>